<organism evidence="2 3">
    <name type="scientific">Triticum turgidum subsp. durum</name>
    <name type="common">Durum wheat</name>
    <name type="synonym">Triticum durum</name>
    <dbReference type="NCBI Taxonomy" id="4567"/>
    <lineage>
        <taxon>Eukaryota</taxon>
        <taxon>Viridiplantae</taxon>
        <taxon>Streptophyta</taxon>
        <taxon>Embryophyta</taxon>
        <taxon>Tracheophyta</taxon>
        <taxon>Spermatophyta</taxon>
        <taxon>Magnoliopsida</taxon>
        <taxon>Liliopsida</taxon>
        <taxon>Poales</taxon>
        <taxon>Poaceae</taxon>
        <taxon>BOP clade</taxon>
        <taxon>Pooideae</taxon>
        <taxon>Triticodae</taxon>
        <taxon>Triticeae</taxon>
        <taxon>Triticinae</taxon>
        <taxon>Triticum</taxon>
    </lineage>
</organism>
<keyword evidence="3" id="KW-1185">Reference proteome</keyword>
<accession>A0A9R1P6C1</accession>
<protein>
    <submittedName>
        <fullName evidence="2">Uncharacterized protein</fullName>
    </submittedName>
</protein>
<evidence type="ECO:0000256" key="1">
    <source>
        <dbReference type="SAM" id="MobiDB-lite"/>
    </source>
</evidence>
<sequence>MGNPDGARKKKRRKRSGGEAAASFDRDVFPILLAAVAPATGPNQRASSAATAARLLRRLLPRSPPLSPLPGPLVALLPLLLTSSSHSVAALSCEVMGAAALQSMEAGEALASDGGIASGLARALGSGSQRVAEAACNAVMDLSASSIGREHLSGSPVLPRLLWNLFLGLSVAGAPGAKQGFQSQVNV</sequence>
<dbReference type="Gramene" id="TRITD2Av1G270950.7">
    <property type="protein sequence ID" value="TRITD2Av1G270950.7"/>
    <property type="gene ID" value="TRITD2Av1G270950"/>
</dbReference>
<dbReference type="InterPro" id="IPR016024">
    <property type="entry name" value="ARM-type_fold"/>
</dbReference>
<reference evidence="2 3" key="1">
    <citation type="submission" date="2017-09" db="EMBL/GenBank/DDBJ databases">
        <authorList>
            <consortium name="International Durum Wheat Genome Sequencing Consortium (IDWGSC)"/>
            <person name="Milanesi L."/>
        </authorList>
    </citation>
    <scope>NUCLEOTIDE SEQUENCE [LARGE SCALE GENOMIC DNA]</scope>
    <source>
        <strain evidence="3">cv. Svevo</strain>
    </source>
</reference>
<dbReference type="SUPFAM" id="SSF48371">
    <property type="entry name" value="ARM repeat"/>
    <property type="match status" value="1"/>
</dbReference>
<evidence type="ECO:0000313" key="2">
    <source>
        <dbReference type="EMBL" id="VAH37533.1"/>
    </source>
</evidence>
<dbReference type="InterPro" id="IPR011989">
    <property type="entry name" value="ARM-like"/>
</dbReference>
<gene>
    <name evidence="2" type="ORF">TRITD_2Av1G270950</name>
</gene>
<dbReference type="Gene3D" id="1.25.10.10">
    <property type="entry name" value="Leucine-rich Repeat Variant"/>
    <property type="match status" value="1"/>
</dbReference>
<proteinExistence type="predicted"/>
<feature type="region of interest" description="Disordered" evidence="1">
    <location>
        <begin position="1"/>
        <end position="21"/>
    </location>
</feature>
<name>A0A9R1P6C1_TRITD</name>
<evidence type="ECO:0000313" key="3">
    <source>
        <dbReference type="Proteomes" id="UP000324705"/>
    </source>
</evidence>
<dbReference type="EMBL" id="LT934113">
    <property type="protein sequence ID" value="VAH37533.1"/>
    <property type="molecule type" value="Genomic_DNA"/>
</dbReference>
<dbReference type="AlphaFoldDB" id="A0A9R1P6C1"/>
<dbReference type="Proteomes" id="UP000324705">
    <property type="component" value="Chromosome 2A"/>
</dbReference>